<feature type="domain" description="Recombinase" evidence="3">
    <location>
        <begin position="168"/>
        <end position="291"/>
    </location>
</feature>
<reference evidence="5" key="1">
    <citation type="journal article" date="2020" name="Microbiol. Resour. Announc.">
        <title>Complete Genome Sequence of Geobacillus sp. Strain E55-1, Isolated from Mine Geyser in Japan.</title>
        <authorList>
            <person name="Miyazaki K."/>
            <person name="Hase E."/>
            <person name="Tokito N."/>
        </authorList>
    </citation>
    <scope>NUCLEOTIDE SEQUENCE [LARGE SCALE GENOMIC DNA]</scope>
    <source>
        <strain evidence="5">E55-1</strain>
    </source>
</reference>
<evidence type="ECO:0000313" key="5">
    <source>
        <dbReference type="Proteomes" id="UP000501421"/>
    </source>
</evidence>
<evidence type="ECO:0000313" key="4">
    <source>
        <dbReference type="EMBL" id="BBW98780.1"/>
    </source>
</evidence>
<dbReference type="PANTHER" id="PTHR30461">
    <property type="entry name" value="DNA-INVERTASE FROM LAMBDOID PROPHAGE"/>
    <property type="match status" value="1"/>
</dbReference>
<dbReference type="SMART" id="SM00857">
    <property type="entry name" value="Resolvase"/>
    <property type="match status" value="1"/>
</dbReference>
<name>A0A679FRL8_9BACL</name>
<dbReference type="GO" id="GO:0000150">
    <property type="term" value="F:DNA strand exchange activity"/>
    <property type="evidence" value="ECO:0007669"/>
    <property type="project" value="InterPro"/>
</dbReference>
<dbReference type="InterPro" id="IPR011109">
    <property type="entry name" value="DNA_bind_recombinase_dom"/>
</dbReference>
<organism evidence="4 5">
    <name type="scientific">Geobacillus subterraneus</name>
    <dbReference type="NCBI Taxonomy" id="129338"/>
    <lineage>
        <taxon>Bacteria</taxon>
        <taxon>Bacillati</taxon>
        <taxon>Bacillota</taxon>
        <taxon>Bacilli</taxon>
        <taxon>Bacillales</taxon>
        <taxon>Anoxybacillaceae</taxon>
        <taxon>Geobacillus</taxon>
    </lineage>
</organism>
<dbReference type="CDD" id="cd00338">
    <property type="entry name" value="Ser_Recombinase"/>
    <property type="match status" value="1"/>
</dbReference>
<dbReference type="AlphaFoldDB" id="A0A679FRL8"/>
<keyword evidence="5" id="KW-1185">Reference proteome</keyword>
<dbReference type="Pfam" id="PF13408">
    <property type="entry name" value="Zn_ribbon_recom"/>
    <property type="match status" value="1"/>
</dbReference>
<evidence type="ECO:0000259" key="2">
    <source>
        <dbReference type="PROSITE" id="PS51736"/>
    </source>
</evidence>
<dbReference type="SUPFAM" id="SSF53041">
    <property type="entry name" value="Resolvase-like"/>
    <property type="match status" value="1"/>
</dbReference>
<accession>A0A679FRL8</accession>
<dbReference type="Pfam" id="PF07508">
    <property type="entry name" value="Recombinase"/>
    <property type="match status" value="1"/>
</dbReference>
<feature type="coiled-coil region" evidence="1">
    <location>
        <begin position="410"/>
        <end position="484"/>
    </location>
</feature>
<evidence type="ECO:0000256" key="1">
    <source>
        <dbReference type="SAM" id="Coils"/>
    </source>
</evidence>
<dbReference type="Gene3D" id="3.40.50.1390">
    <property type="entry name" value="Resolvase, N-terminal catalytic domain"/>
    <property type="match status" value="1"/>
</dbReference>
<dbReference type="Proteomes" id="UP000501421">
    <property type="component" value="Chromosome"/>
</dbReference>
<dbReference type="EMBL" id="AP022557">
    <property type="protein sequence ID" value="BBW98780.1"/>
    <property type="molecule type" value="Genomic_DNA"/>
</dbReference>
<dbReference type="InterPro" id="IPR038109">
    <property type="entry name" value="DNA_bind_recomb_sf"/>
</dbReference>
<proteinExistence type="predicted"/>
<feature type="domain" description="Resolvase/invertase-type recombinase catalytic" evidence="2">
    <location>
        <begin position="9"/>
        <end position="160"/>
    </location>
</feature>
<dbReference type="RefSeq" id="WP_033844456.1">
    <property type="nucleotide sequence ID" value="NZ_AP022557.1"/>
</dbReference>
<evidence type="ECO:0000259" key="3">
    <source>
        <dbReference type="PROSITE" id="PS51737"/>
    </source>
</evidence>
<dbReference type="PROSITE" id="PS51737">
    <property type="entry name" value="RECOMBINASE_DNA_BIND"/>
    <property type="match status" value="1"/>
</dbReference>
<dbReference type="PROSITE" id="PS51736">
    <property type="entry name" value="RECOMBINASES_3"/>
    <property type="match status" value="1"/>
</dbReference>
<dbReference type="GO" id="GO:0003677">
    <property type="term" value="F:DNA binding"/>
    <property type="evidence" value="ECO:0007669"/>
    <property type="project" value="InterPro"/>
</dbReference>
<keyword evidence="1" id="KW-0175">Coiled coil</keyword>
<sequence length="603" mass="70002">MVMDGVKKRVATLYRVSTKGQLDGDDIPMQRNACRSFIEKKGNWELVKEYIEKGVSGFKVSASKRDAIQRAKEDAENGLFDVLLVFMFDRLGRRDDETPFIVEWFINNGIEVWSVKEGQQKLEDHADRLINYIRFWQSSGESRKTSIRVNEKHSQMVEDGIYRGGLVPYGYKTVNSGVFNKKGKELLKVVIDEEEAEIVKKMYDLVLEEGYGQSRIAQYLNEKGIPSKTGKKWTSGAVNNVLRNPMYKGYMVYARGTEKEVVSKEKLEELVIIDEEKWNKVQSIREKRNPENVKNRGEESIITTTKSSLLLVGLVRCGHCGNPLCTTYNKKKYVRKDGTEYVKREAKYRCSGKAQKKVDCDGQTLYSPKKIEGVVLDELYDYLDQLETIDLTSKIQEFKQHNTDKEVKTLKKLQSEFDKVNSALVKLRDEALKIIMGESSFDAKVVNDLINQKENELRKLEESINKAKLDLESKTVELSEMEELQRYIPVWREVFEKASVEKKKMMLSTVIDKIVVFRDRVEITFKISLNRFLVNEGSHSNNDALPTELMPQTNMDELPMLYYIQMTGGLQSFFINRFRYRRGQCLRWSEWRNTVQQLTAFDR</sequence>
<dbReference type="Gene3D" id="3.90.1750.20">
    <property type="entry name" value="Putative Large Serine Recombinase, Chain B, Domain 2"/>
    <property type="match status" value="1"/>
</dbReference>
<dbReference type="Pfam" id="PF00239">
    <property type="entry name" value="Resolvase"/>
    <property type="match status" value="1"/>
</dbReference>
<dbReference type="InterPro" id="IPR036162">
    <property type="entry name" value="Resolvase-like_N_sf"/>
</dbReference>
<dbReference type="PANTHER" id="PTHR30461:SF23">
    <property type="entry name" value="DNA RECOMBINASE-RELATED"/>
    <property type="match status" value="1"/>
</dbReference>
<dbReference type="InterPro" id="IPR050639">
    <property type="entry name" value="SSR_resolvase"/>
</dbReference>
<protein>
    <submittedName>
        <fullName evidence="4">Serine recombinase</fullName>
    </submittedName>
</protein>
<gene>
    <name evidence="4" type="ORF">GsuE55_36130</name>
</gene>
<dbReference type="InterPro" id="IPR025827">
    <property type="entry name" value="Zn_ribbon_recom_dom"/>
</dbReference>
<dbReference type="InterPro" id="IPR006119">
    <property type="entry name" value="Resolv_N"/>
</dbReference>